<dbReference type="Pfam" id="PF07670">
    <property type="entry name" value="Gate"/>
    <property type="match status" value="2"/>
</dbReference>
<dbReference type="PANTHER" id="PTHR43185:SF2">
    <property type="entry name" value="FERROUS IRON TRANSPORT PROTEIN B"/>
    <property type="match status" value="1"/>
</dbReference>
<evidence type="ECO:0000313" key="4">
    <source>
        <dbReference type="EMBL" id="QDU32243.1"/>
    </source>
</evidence>
<organism evidence="4 5">
    <name type="scientific">Poriferisphaera corsica</name>
    <dbReference type="NCBI Taxonomy" id="2528020"/>
    <lineage>
        <taxon>Bacteria</taxon>
        <taxon>Pseudomonadati</taxon>
        <taxon>Planctomycetota</taxon>
        <taxon>Phycisphaerae</taxon>
        <taxon>Phycisphaerales</taxon>
        <taxon>Phycisphaeraceae</taxon>
        <taxon>Poriferisphaera</taxon>
    </lineage>
</organism>
<gene>
    <name evidence="4" type="primary">feoB_2</name>
    <name evidence="4" type="ORF">KS4_02740</name>
</gene>
<feature type="transmembrane region" description="Helical" evidence="1">
    <location>
        <begin position="324"/>
        <end position="344"/>
    </location>
</feature>
<evidence type="ECO:0000259" key="3">
    <source>
        <dbReference type="Pfam" id="PF07670"/>
    </source>
</evidence>
<feature type="transmembrane region" description="Helical" evidence="1">
    <location>
        <begin position="375"/>
        <end position="399"/>
    </location>
</feature>
<feature type="transmembrane region" description="Helical" evidence="1">
    <location>
        <begin position="199"/>
        <end position="219"/>
    </location>
</feature>
<dbReference type="InterPro" id="IPR011640">
    <property type="entry name" value="Fe2_transport_prot_B_C"/>
</dbReference>
<dbReference type="AlphaFoldDB" id="A0A517YPU3"/>
<sequence length="483" mass="53229">MSSAQDTKQILDKVDAIRKNTGQQFRDQIVTTMYDQAEAITNDVVTRSGKRWTFDATLDYVATHPILGLPFMLGLLALTFYLTIAGANIPSAFLAGLLMEQGGLVGFFEEFGIAIPAYLHYSVYDLLHLATASWMPASLASFFIDGIYLCLGWVISVMLPPMAIFFPIFTLLEDLGYLPRIAFNLDWLFQKSGAHGKQALTMCMGFGCNAAGVTACRIIDSPREKLIAILTNNFMICNGRFPTVIAVALFFSYFLGYSDALVSFTAASIVIGIVLLGVVFTFVTSLILSRTFLKGEASAYTLELPPYRRPAVMRIIYTSLIDRTMFILARACVVAIPAGAAIWICANVNIGDASIATHIENFLQPLGYLMGLDGAILLAYIIAIPANEIVVPTIIMLYIRHNTMIEFEGDMLRKTFLDNGWSLLTAVSLLLFCLLHNPCGTTIWTIYKETRSKKWTIFGSIFPVVLGIVVCIIVAGVWRLIAN</sequence>
<feature type="transmembrane region" description="Helical" evidence="1">
    <location>
        <begin position="147"/>
        <end position="169"/>
    </location>
</feature>
<accession>A0A517YPU3</accession>
<feature type="domain" description="Ferrous iron transport protein B C-terminal" evidence="2">
    <location>
        <begin position="270"/>
        <end position="318"/>
    </location>
</feature>
<keyword evidence="1" id="KW-1133">Transmembrane helix</keyword>
<keyword evidence="1" id="KW-0472">Membrane</keyword>
<evidence type="ECO:0000313" key="5">
    <source>
        <dbReference type="Proteomes" id="UP000317369"/>
    </source>
</evidence>
<evidence type="ECO:0000256" key="1">
    <source>
        <dbReference type="SAM" id="Phobius"/>
    </source>
</evidence>
<feature type="transmembrane region" description="Helical" evidence="1">
    <location>
        <begin position="73"/>
        <end position="98"/>
    </location>
</feature>
<dbReference type="RefSeq" id="WP_145073489.1">
    <property type="nucleotide sequence ID" value="NZ_CP036425.1"/>
</dbReference>
<dbReference type="Proteomes" id="UP000317369">
    <property type="component" value="Chromosome"/>
</dbReference>
<dbReference type="Pfam" id="PF07664">
    <property type="entry name" value="FeoB_C"/>
    <property type="match status" value="1"/>
</dbReference>
<dbReference type="GO" id="GO:0005886">
    <property type="term" value="C:plasma membrane"/>
    <property type="evidence" value="ECO:0007669"/>
    <property type="project" value="TreeGrafter"/>
</dbReference>
<dbReference type="GO" id="GO:0015093">
    <property type="term" value="F:ferrous iron transmembrane transporter activity"/>
    <property type="evidence" value="ECO:0007669"/>
    <property type="project" value="InterPro"/>
</dbReference>
<feature type="domain" description="Nucleoside transporter/FeoB GTPase Gate" evidence="3">
    <location>
        <begin position="157"/>
        <end position="247"/>
    </location>
</feature>
<evidence type="ECO:0000259" key="2">
    <source>
        <dbReference type="Pfam" id="PF07664"/>
    </source>
</evidence>
<feature type="transmembrane region" description="Helical" evidence="1">
    <location>
        <begin position="240"/>
        <end position="258"/>
    </location>
</feature>
<feature type="transmembrane region" description="Helical" evidence="1">
    <location>
        <begin position="264"/>
        <end position="288"/>
    </location>
</feature>
<dbReference type="OrthoDB" id="9809127at2"/>
<dbReference type="KEGG" id="pcor:KS4_02740"/>
<feature type="domain" description="Nucleoside transporter/FeoB GTPase Gate" evidence="3">
    <location>
        <begin position="331"/>
        <end position="451"/>
    </location>
</feature>
<proteinExistence type="predicted"/>
<protein>
    <submittedName>
        <fullName evidence="4">Ferrous iron transport protein B</fullName>
    </submittedName>
</protein>
<dbReference type="PANTHER" id="PTHR43185">
    <property type="entry name" value="FERROUS IRON TRANSPORT PROTEIN B"/>
    <property type="match status" value="1"/>
</dbReference>
<dbReference type="InterPro" id="IPR011642">
    <property type="entry name" value="Gate_dom"/>
</dbReference>
<reference evidence="4 5" key="1">
    <citation type="submission" date="2019-02" db="EMBL/GenBank/DDBJ databases">
        <title>Deep-cultivation of Planctomycetes and their phenomic and genomic characterization uncovers novel biology.</title>
        <authorList>
            <person name="Wiegand S."/>
            <person name="Jogler M."/>
            <person name="Boedeker C."/>
            <person name="Pinto D."/>
            <person name="Vollmers J."/>
            <person name="Rivas-Marin E."/>
            <person name="Kohn T."/>
            <person name="Peeters S.H."/>
            <person name="Heuer A."/>
            <person name="Rast P."/>
            <person name="Oberbeckmann S."/>
            <person name="Bunk B."/>
            <person name="Jeske O."/>
            <person name="Meyerdierks A."/>
            <person name="Storesund J.E."/>
            <person name="Kallscheuer N."/>
            <person name="Luecker S."/>
            <person name="Lage O.M."/>
            <person name="Pohl T."/>
            <person name="Merkel B.J."/>
            <person name="Hornburger P."/>
            <person name="Mueller R.-W."/>
            <person name="Bruemmer F."/>
            <person name="Labrenz M."/>
            <person name="Spormann A.M."/>
            <person name="Op den Camp H."/>
            <person name="Overmann J."/>
            <person name="Amann R."/>
            <person name="Jetten M.S.M."/>
            <person name="Mascher T."/>
            <person name="Medema M.H."/>
            <person name="Devos D.P."/>
            <person name="Kaster A.-K."/>
            <person name="Ovreas L."/>
            <person name="Rohde M."/>
            <person name="Galperin M.Y."/>
            <person name="Jogler C."/>
        </authorList>
    </citation>
    <scope>NUCLEOTIDE SEQUENCE [LARGE SCALE GENOMIC DNA]</scope>
    <source>
        <strain evidence="4 5">KS4</strain>
    </source>
</reference>
<keyword evidence="5" id="KW-1185">Reference proteome</keyword>
<feature type="transmembrane region" description="Helical" evidence="1">
    <location>
        <begin position="420"/>
        <end position="437"/>
    </location>
</feature>
<dbReference type="InterPro" id="IPR050860">
    <property type="entry name" value="FeoB_GTPase"/>
</dbReference>
<dbReference type="EMBL" id="CP036425">
    <property type="protein sequence ID" value="QDU32243.1"/>
    <property type="molecule type" value="Genomic_DNA"/>
</dbReference>
<name>A0A517YPU3_9BACT</name>
<keyword evidence="1" id="KW-0812">Transmembrane</keyword>
<feature type="transmembrane region" description="Helical" evidence="1">
    <location>
        <begin position="457"/>
        <end position="481"/>
    </location>
</feature>